<sequence>MKTVFNFVYRCLLYCRLSDSAAFYKLRDKVIDGTPCDRNGDDICIDGACHKSGCDHRLGSNMRRDVCGICGGDGRTCREVKGIFNERGTFGYNEVLRIPAGAANIDITQNSFQRQTVGDDENYLALRMPNGDWLLNGQLQVSVFPQQIQILDTVLEYSGSNTTQERINGTGPLRTDVYLHFLSVGSLRLPNIHYRYMDPLPQISRELAATKTLELSNLSSQKHQQRQHKSQQQQVMPKAPNTFYWRFIENKWSDCTLKCQGSQTQQLQCFDGFTNRVYDHSMCTTSRKPDPRQRICNVECFYKWQHRLISYNGRGGTDNRYQNICTRSYTNGREEQASEDECKKSGIPLPTTPTSQQPQQPQIKEHSPHKYVTDRRWAYTEWSVCSESCGTNGIRRRSIHCIDTRNGQKLENRFCEGIPHENLQTECNRTPCPRWVYGAWNECSRSCGGGVRIRHATCQDASGREVNARLCPANKLDREKCNEQLCTKWRFGVWSICSVSCGKGIQQRDAHCVDSTNRPLEEMKCDVRERIIVKQCELAACPNWQLGSWSQCSISCGSDGFQTRVVECRDSVGRKLADKMCEHQKQQRPQSHKICSPGPCPFWRASTWMACSVSCGQGIKKRIVECILRNQVVDDSLCSEVNRPAREEKCVLMSCAVWNVEPWGPCNLSCGSGGYKTRNINCIRKNNQHNYIVLHDRECTGQKPLSESFCELPACPIIKGEWLIGQWSECPLPKPCNANNEIVEQNRLIECRNDGKVIEDKFCSHLERPISRRSCPPCINIPKSFTKPPALLHVSAAISLSEKQPQRTLGQWNVGPWSHCSISCGGQGQQTRLVWCNSAINLLQKLDQNQCVSDLKPESKRSCSRMQECTTNNNSPSSNGFSSKILNSENALTPSKNKDSPAKIASSPASAPLIVQLPHWESGPWSACPNNCGITYRRRSVSCIDPLTKSEIDQSSCLASERPETEHRCRQTYCPRWHKSEWAMCSTSCGPGIAKREVVCRKGGRDGQLLQDKDCITTEPKPLEIRKCNLKKCNEYAWRIGNWSKCLDACKPSEQKRRVFCISDTGKRASPKMCENGASTLRPIETRKCPTDKCPYHWVAGPWSSCSRSCGIGVTKQCEVNPCNAQFHWSAGPWSQCSKSCGPGFRRRKVRCLDKLGGRATTSPDGGGCDLTTRPKRREPCFVRNCMPNDCAELKANGNDKQLKDGNYTVMLNGYKIIVYCHQMNETIPKTYLNLRPESNFAEYYGKRLKNAYSCPHNGLRNDSCACTNNGHVGQGLTRFYKVRIDLHNMKINPNDFTFTLTEYGSDIPFGTAGDCYSMSDCPQGRFSIDLRKSNLRIVDDLEWVNQGHRTSVKIDRFENNALIQGLCGGYCGECSPDRFKGLIITLDNKK</sequence>
<comment type="subcellular location">
    <subcellularLocation>
        <location evidence="1">Secreted</location>
        <location evidence="1">Extracellular space</location>
        <location evidence="1">Extracellular matrix</location>
        <location evidence="1">Basement membrane</location>
    </subcellularLocation>
</comment>
<dbReference type="SUPFAM" id="SSF82895">
    <property type="entry name" value="TSP-1 type 1 repeat"/>
    <property type="match status" value="11"/>
</dbReference>
<feature type="region of interest" description="Disordered" evidence="8">
    <location>
        <begin position="331"/>
        <end position="369"/>
    </location>
</feature>
<dbReference type="Pfam" id="PF19030">
    <property type="entry name" value="TSP1_ADAMTS"/>
    <property type="match status" value="11"/>
</dbReference>
<dbReference type="GO" id="GO:0005604">
    <property type="term" value="C:basement membrane"/>
    <property type="evidence" value="ECO:0007669"/>
    <property type="project" value="UniProtKB-SubCell"/>
</dbReference>
<feature type="domain" description="GON" evidence="9">
    <location>
        <begin position="1187"/>
        <end position="1388"/>
    </location>
</feature>
<evidence type="ECO:0000256" key="2">
    <source>
        <dbReference type="ARBA" id="ARBA00022525"/>
    </source>
</evidence>
<dbReference type="InterPro" id="IPR050439">
    <property type="entry name" value="ADAMTS_ADAMTS-like"/>
</dbReference>
<accession>A0A1I8B229</accession>
<dbReference type="FunFam" id="2.20.100.10:FF:000005">
    <property type="entry name" value="ADAM metallopeptidase with thrombospondin type 1 motif 9"/>
    <property type="match status" value="1"/>
</dbReference>
<dbReference type="GO" id="GO:0030198">
    <property type="term" value="P:extracellular matrix organization"/>
    <property type="evidence" value="ECO:0007669"/>
    <property type="project" value="InterPro"/>
</dbReference>
<dbReference type="PANTHER" id="PTHR13723">
    <property type="entry name" value="ADAMTS A DISINTEGRIN AND METALLOPROTEASE WITH THROMBOSPONDIN MOTIFS PROTEASE"/>
    <property type="match status" value="1"/>
</dbReference>
<keyword evidence="7" id="KW-1015">Disulfide bond</keyword>
<feature type="compositionally biased region" description="Basic and acidic residues" evidence="8">
    <location>
        <begin position="332"/>
        <end position="344"/>
    </location>
</feature>
<evidence type="ECO:0000313" key="11">
    <source>
        <dbReference type="WBParaSite" id="MhA1_Contig1207.frz3.gene2"/>
    </source>
</evidence>
<dbReference type="InterPro" id="IPR013273">
    <property type="entry name" value="ADAMTS/ADAMTS-like"/>
</dbReference>
<proteinExistence type="predicted"/>
<keyword evidence="3" id="KW-0479">Metal-binding</keyword>
<keyword evidence="2" id="KW-0964">Secreted</keyword>
<feature type="region of interest" description="Disordered" evidence="8">
    <location>
        <begin position="866"/>
        <end position="885"/>
    </location>
</feature>
<dbReference type="GO" id="GO:0004222">
    <property type="term" value="F:metalloendopeptidase activity"/>
    <property type="evidence" value="ECO:0007669"/>
    <property type="project" value="InterPro"/>
</dbReference>
<evidence type="ECO:0000256" key="6">
    <source>
        <dbReference type="ARBA" id="ARBA00022869"/>
    </source>
</evidence>
<evidence type="ECO:0000256" key="4">
    <source>
        <dbReference type="ARBA" id="ARBA00022729"/>
    </source>
</evidence>
<evidence type="ECO:0000313" key="10">
    <source>
        <dbReference type="Proteomes" id="UP000095281"/>
    </source>
</evidence>
<evidence type="ECO:0000256" key="8">
    <source>
        <dbReference type="SAM" id="MobiDB-lite"/>
    </source>
</evidence>
<evidence type="ECO:0000256" key="5">
    <source>
        <dbReference type="ARBA" id="ARBA00022737"/>
    </source>
</evidence>
<evidence type="ECO:0000256" key="7">
    <source>
        <dbReference type="ARBA" id="ARBA00023157"/>
    </source>
</evidence>
<name>A0A1I8B229_MELHA</name>
<keyword evidence="6" id="KW-0084">Basement membrane</keyword>
<dbReference type="PROSITE" id="PS51046">
    <property type="entry name" value="GON"/>
    <property type="match status" value="1"/>
</dbReference>
<dbReference type="GO" id="GO:0006508">
    <property type="term" value="P:proteolysis"/>
    <property type="evidence" value="ECO:0007669"/>
    <property type="project" value="TreeGrafter"/>
</dbReference>
<dbReference type="OMA" id="RWITEDV"/>
<dbReference type="GO" id="GO:0008270">
    <property type="term" value="F:zinc ion binding"/>
    <property type="evidence" value="ECO:0007669"/>
    <property type="project" value="InterPro"/>
</dbReference>
<dbReference type="GO" id="GO:0016477">
    <property type="term" value="P:cell migration"/>
    <property type="evidence" value="ECO:0007669"/>
    <property type="project" value="UniProtKB-ARBA"/>
</dbReference>
<evidence type="ECO:0000256" key="3">
    <source>
        <dbReference type="ARBA" id="ARBA00022723"/>
    </source>
</evidence>
<evidence type="ECO:0000256" key="1">
    <source>
        <dbReference type="ARBA" id="ARBA00004302"/>
    </source>
</evidence>
<dbReference type="GO" id="GO:0009653">
    <property type="term" value="P:anatomical structure morphogenesis"/>
    <property type="evidence" value="ECO:0007669"/>
    <property type="project" value="UniProtKB-ARBA"/>
</dbReference>
<dbReference type="WBParaSite" id="MhA1_Contig1207.frz3.gene2">
    <property type="protein sequence ID" value="MhA1_Contig1207.frz3.gene2"/>
    <property type="gene ID" value="MhA1_Contig1207.frz3.gene2"/>
</dbReference>
<evidence type="ECO:0000259" key="9">
    <source>
        <dbReference type="PROSITE" id="PS51046"/>
    </source>
</evidence>
<dbReference type="PRINTS" id="PR01857">
    <property type="entry name" value="ADAMTSFAMILY"/>
</dbReference>
<keyword evidence="5" id="KW-0677">Repeat</keyword>
<dbReference type="Gene3D" id="2.20.100.10">
    <property type="entry name" value="Thrombospondin type-1 (TSP1) repeat"/>
    <property type="match status" value="10"/>
</dbReference>
<dbReference type="InterPro" id="IPR000884">
    <property type="entry name" value="TSP1_rpt"/>
</dbReference>
<feature type="compositionally biased region" description="Low complexity" evidence="8">
    <location>
        <begin position="348"/>
        <end position="362"/>
    </location>
</feature>
<keyword evidence="6" id="KW-0272">Extracellular matrix</keyword>
<dbReference type="InterPro" id="IPR036383">
    <property type="entry name" value="TSP1_rpt_sf"/>
</dbReference>
<dbReference type="Gene3D" id="2.60.120.830">
    <property type="match status" value="1"/>
</dbReference>
<organism evidence="10 11">
    <name type="scientific">Meloidogyne hapla</name>
    <name type="common">Root-knot nematode worm</name>
    <dbReference type="NCBI Taxonomy" id="6305"/>
    <lineage>
        <taxon>Eukaryota</taxon>
        <taxon>Metazoa</taxon>
        <taxon>Ecdysozoa</taxon>
        <taxon>Nematoda</taxon>
        <taxon>Chromadorea</taxon>
        <taxon>Rhabditida</taxon>
        <taxon>Tylenchina</taxon>
        <taxon>Tylenchomorpha</taxon>
        <taxon>Tylenchoidea</taxon>
        <taxon>Meloidogynidae</taxon>
        <taxon>Meloidogyninae</taxon>
        <taxon>Meloidogyne</taxon>
    </lineage>
</organism>
<dbReference type="Pfam" id="PF05986">
    <property type="entry name" value="ADAMTS_spacer1"/>
    <property type="match status" value="1"/>
</dbReference>
<dbReference type="InterPro" id="IPR012314">
    <property type="entry name" value="Pept_M12B_GON-ADAMTSs"/>
</dbReference>
<keyword evidence="10" id="KW-1185">Reference proteome</keyword>
<dbReference type="Pfam" id="PF08685">
    <property type="entry name" value="GON"/>
    <property type="match status" value="1"/>
</dbReference>
<dbReference type="Proteomes" id="UP000095281">
    <property type="component" value="Unplaced"/>
</dbReference>
<dbReference type="PROSITE" id="PS50092">
    <property type="entry name" value="TSP1"/>
    <property type="match status" value="11"/>
</dbReference>
<dbReference type="FunFam" id="2.60.120.830:FF:000001">
    <property type="entry name" value="A disintegrin and metalloproteinase with thrombospondin motifs 1"/>
    <property type="match status" value="1"/>
</dbReference>
<dbReference type="SMART" id="SM00209">
    <property type="entry name" value="TSP1"/>
    <property type="match status" value="13"/>
</dbReference>
<keyword evidence="4" id="KW-0732">Signal</keyword>
<protein>
    <submittedName>
        <fullName evidence="11">GON domain-containing protein</fullName>
    </submittedName>
</protein>
<feature type="compositionally biased region" description="Low complexity" evidence="8">
    <location>
        <begin position="872"/>
        <end position="883"/>
    </location>
</feature>
<reference evidence="11" key="1">
    <citation type="submission" date="2016-11" db="UniProtKB">
        <authorList>
            <consortium name="WormBaseParasite"/>
        </authorList>
    </citation>
    <scope>IDENTIFICATION</scope>
</reference>
<dbReference type="PANTHER" id="PTHR13723:SF278">
    <property type="entry name" value="ADAM METALLOPEPTIDASE WITH THROMBOSPONDIN TYPE 1 MOTIF A, ISOFORM B"/>
    <property type="match status" value="1"/>
</dbReference>
<dbReference type="InterPro" id="IPR010294">
    <property type="entry name" value="ADAMTS_spacer1"/>
</dbReference>